<organism evidence="2 3">
    <name type="scientific">Candidatus Methanoperedens nitratireducens</name>
    <dbReference type="NCBI Taxonomy" id="1392998"/>
    <lineage>
        <taxon>Archaea</taxon>
        <taxon>Methanobacteriati</taxon>
        <taxon>Methanobacteriota</taxon>
        <taxon>Stenosarchaea group</taxon>
        <taxon>Methanomicrobia</taxon>
        <taxon>Methanosarcinales</taxon>
        <taxon>ANME-2 cluster</taxon>
        <taxon>Candidatus Methanoperedentaceae</taxon>
        <taxon>Candidatus Methanoperedens</taxon>
    </lineage>
</organism>
<evidence type="ECO:0000313" key="3">
    <source>
        <dbReference type="Proteomes" id="UP000050360"/>
    </source>
</evidence>
<dbReference type="AlphaFoldDB" id="A0A0P8A4G4"/>
<feature type="compositionally biased region" description="Basic and acidic residues" evidence="1">
    <location>
        <begin position="7"/>
        <end position="23"/>
    </location>
</feature>
<dbReference type="EMBL" id="LKCM01000367">
    <property type="protein sequence ID" value="KPQ41364.1"/>
    <property type="molecule type" value="Genomic_DNA"/>
</dbReference>
<evidence type="ECO:0000313" key="2">
    <source>
        <dbReference type="EMBL" id="KPQ41364.1"/>
    </source>
</evidence>
<feature type="region of interest" description="Disordered" evidence="1">
    <location>
        <begin position="1"/>
        <end position="23"/>
    </location>
</feature>
<name>A0A0P8A4G4_9EURY</name>
<feature type="non-terminal residue" evidence="2">
    <location>
        <position position="1"/>
    </location>
</feature>
<reference evidence="2 3" key="1">
    <citation type="submission" date="2015-09" db="EMBL/GenBank/DDBJ databases">
        <title>A metagenomics-based metabolic model of nitrate-dependent anaerobic oxidation of methane by Methanoperedens-like archaea.</title>
        <authorList>
            <person name="Arshad A."/>
            <person name="Speth D.R."/>
            <person name="De Graaf R.M."/>
            <person name="Op Den Camp H.J."/>
            <person name="Jetten M.S."/>
            <person name="Welte C.U."/>
        </authorList>
    </citation>
    <scope>NUCLEOTIDE SEQUENCE [LARGE SCALE GENOMIC DNA]</scope>
</reference>
<gene>
    <name evidence="2" type="ORF">MPEBLZ_04072</name>
</gene>
<proteinExistence type="predicted"/>
<comment type="caution">
    <text evidence="2">The sequence shown here is derived from an EMBL/GenBank/DDBJ whole genome shotgun (WGS) entry which is preliminary data.</text>
</comment>
<protein>
    <submittedName>
        <fullName evidence="2">Uncharacterized protein</fullName>
    </submittedName>
</protein>
<dbReference type="Proteomes" id="UP000050360">
    <property type="component" value="Unassembled WGS sequence"/>
</dbReference>
<evidence type="ECO:0000256" key="1">
    <source>
        <dbReference type="SAM" id="MobiDB-lite"/>
    </source>
</evidence>
<sequence>RAGSGSKLEDVSVREVKMGESGH</sequence>
<accession>A0A0P8A4G4</accession>